<organism evidence="9 10">
    <name type="scientific">Herbaspirillum rhizosphaerae</name>
    <dbReference type="NCBI Taxonomy" id="346179"/>
    <lineage>
        <taxon>Bacteria</taxon>
        <taxon>Pseudomonadati</taxon>
        <taxon>Pseudomonadota</taxon>
        <taxon>Betaproteobacteria</taxon>
        <taxon>Burkholderiales</taxon>
        <taxon>Oxalobacteraceae</taxon>
        <taxon>Herbaspirillum</taxon>
    </lineage>
</organism>
<feature type="coiled-coil region" evidence="4">
    <location>
        <begin position="470"/>
        <end position="508"/>
    </location>
</feature>
<accession>A0ABW8Z6M5</accession>
<dbReference type="InterPro" id="IPR004089">
    <property type="entry name" value="MCPsignal_dom"/>
</dbReference>
<feature type="transmembrane region" description="Helical" evidence="6">
    <location>
        <begin position="192"/>
        <end position="212"/>
    </location>
</feature>
<dbReference type="PANTHER" id="PTHR43531">
    <property type="entry name" value="PROTEIN ICFG"/>
    <property type="match status" value="1"/>
</dbReference>
<feature type="domain" description="HAMP" evidence="8">
    <location>
        <begin position="213"/>
        <end position="265"/>
    </location>
</feature>
<keyword evidence="10" id="KW-1185">Reference proteome</keyword>
<evidence type="ECO:0000259" key="8">
    <source>
        <dbReference type="PROSITE" id="PS50885"/>
    </source>
</evidence>
<dbReference type="CDD" id="cd11386">
    <property type="entry name" value="MCP_signal"/>
    <property type="match status" value="1"/>
</dbReference>
<dbReference type="Pfam" id="PF12729">
    <property type="entry name" value="4HB_MCP_1"/>
    <property type="match status" value="1"/>
</dbReference>
<protein>
    <submittedName>
        <fullName evidence="9">Methyl-accepting chemotaxis protein</fullName>
    </submittedName>
</protein>
<feature type="compositionally biased region" description="Polar residues" evidence="5">
    <location>
        <begin position="524"/>
        <end position="547"/>
    </location>
</feature>
<feature type="region of interest" description="Disordered" evidence="5">
    <location>
        <begin position="516"/>
        <end position="585"/>
    </location>
</feature>
<keyword evidence="4" id="KW-0175">Coiled coil</keyword>
<dbReference type="CDD" id="cd19411">
    <property type="entry name" value="MCP2201-like_sensor"/>
    <property type="match status" value="1"/>
</dbReference>
<dbReference type="InterPro" id="IPR047347">
    <property type="entry name" value="YvaQ-like_sensor"/>
</dbReference>
<keyword evidence="6" id="KW-1133">Transmembrane helix</keyword>
<keyword evidence="6" id="KW-0812">Transmembrane</keyword>
<comment type="similarity">
    <text evidence="2">Belongs to the methyl-accepting chemotaxis (MCP) protein family.</text>
</comment>
<keyword evidence="6" id="KW-0472">Membrane</keyword>
<gene>
    <name evidence="9" type="ORF">PQR63_09815</name>
</gene>
<evidence type="ECO:0000256" key="3">
    <source>
        <dbReference type="PROSITE-ProRule" id="PRU00284"/>
    </source>
</evidence>
<evidence type="ECO:0000313" key="10">
    <source>
        <dbReference type="Proteomes" id="UP001629214"/>
    </source>
</evidence>
<dbReference type="SUPFAM" id="SSF58104">
    <property type="entry name" value="Methyl-accepting chemotaxis protein (MCP) signaling domain"/>
    <property type="match status" value="1"/>
</dbReference>
<comment type="caution">
    <text evidence="9">The sequence shown here is derived from an EMBL/GenBank/DDBJ whole genome shotgun (WGS) entry which is preliminary data.</text>
</comment>
<dbReference type="InterPro" id="IPR003660">
    <property type="entry name" value="HAMP_dom"/>
</dbReference>
<dbReference type="Gene3D" id="1.10.287.950">
    <property type="entry name" value="Methyl-accepting chemotaxis protein"/>
    <property type="match status" value="1"/>
</dbReference>
<dbReference type="SMART" id="SM00304">
    <property type="entry name" value="HAMP"/>
    <property type="match status" value="1"/>
</dbReference>
<evidence type="ECO:0000256" key="1">
    <source>
        <dbReference type="ARBA" id="ARBA00022481"/>
    </source>
</evidence>
<evidence type="ECO:0000256" key="4">
    <source>
        <dbReference type="SAM" id="Coils"/>
    </source>
</evidence>
<name>A0ABW8Z6M5_9BURK</name>
<keyword evidence="1" id="KW-0488">Methylation</keyword>
<evidence type="ECO:0000256" key="5">
    <source>
        <dbReference type="SAM" id="MobiDB-lite"/>
    </source>
</evidence>
<feature type="domain" description="Methyl-accepting transducer" evidence="7">
    <location>
        <begin position="270"/>
        <end position="499"/>
    </location>
</feature>
<evidence type="ECO:0000256" key="2">
    <source>
        <dbReference type="ARBA" id="ARBA00029447"/>
    </source>
</evidence>
<dbReference type="EMBL" id="JAQQFR010000005">
    <property type="protein sequence ID" value="MFL9878679.1"/>
    <property type="molecule type" value="Genomic_DNA"/>
</dbReference>
<dbReference type="PROSITE" id="PS50885">
    <property type="entry name" value="HAMP"/>
    <property type="match status" value="1"/>
</dbReference>
<dbReference type="CDD" id="cd06225">
    <property type="entry name" value="HAMP"/>
    <property type="match status" value="1"/>
</dbReference>
<dbReference type="InterPro" id="IPR024478">
    <property type="entry name" value="HlyB_4HB_MCP"/>
</dbReference>
<proteinExistence type="inferred from homology"/>
<dbReference type="InterPro" id="IPR051310">
    <property type="entry name" value="MCP_chemotaxis"/>
</dbReference>
<feature type="transmembrane region" description="Helical" evidence="6">
    <location>
        <begin position="15"/>
        <end position="36"/>
    </location>
</feature>
<dbReference type="SMART" id="SM00283">
    <property type="entry name" value="MA"/>
    <property type="match status" value="1"/>
</dbReference>
<dbReference type="Pfam" id="PF00672">
    <property type="entry name" value="HAMP"/>
    <property type="match status" value="1"/>
</dbReference>
<evidence type="ECO:0000256" key="6">
    <source>
        <dbReference type="SAM" id="Phobius"/>
    </source>
</evidence>
<reference evidence="9 10" key="1">
    <citation type="journal article" date="2024" name="Chem. Sci.">
        <title>Discovery of megapolipeptins by genome mining of a Burkholderiales bacteria collection.</title>
        <authorList>
            <person name="Paulo B.S."/>
            <person name="Recchia M.J.J."/>
            <person name="Lee S."/>
            <person name="Fergusson C.H."/>
            <person name="Romanowski S.B."/>
            <person name="Hernandez A."/>
            <person name="Krull N."/>
            <person name="Liu D.Y."/>
            <person name="Cavanagh H."/>
            <person name="Bos A."/>
            <person name="Gray C.A."/>
            <person name="Murphy B.T."/>
            <person name="Linington R.G."/>
            <person name="Eustaquio A.S."/>
        </authorList>
    </citation>
    <scope>NUCLEOTIDE SEQUENCE [LARGE SCALE GENOMIC DNA]</scope>
    <source>
        <strain evidence="9 10">RL21-008-BIB-B</strain>
    </source>
</reference>
<evidence type="ECO:0000259" key="7">
    <source>
        <dbReference type="PROSITE" id="PS50111"/>
    </source>
</evidence>
<sequence>MNFLANMNISKRLNLGFAIILFSAIGVIAVSIWRLHAVAETTQAMMEKPLAKERLVSDWYRTIHTSVRRTTAIAKSSDPSLGAFFAEDASTSSKLSNEQQKALEALLTSDREKELFAQLSAVRKRYVAARDAITKAKTDGQVDEANRILEKVFPVEAKGYLDSLQQLLDLQRSSIDQIAVSIHEIYMTSRNLLIAFGALLFVAGWLFAWRLALSITRPLNQAVNIAETVAAGDLTSHIDTNRKDETGKLLLALKTMNDNLLRIVGQVRSGTDTIATASREIATGNLDLSSRTEQQAGSLEETASAMEELTSTVKQNADNARQANQLAASASDVAVQGGSVVGQVIDTMGAINESSKKIVDIISVIDGIAFQTNILALNAAVEAARAGEQGRGFAVVASEVRSLAQRSASAAKEIKELIDNSVQKVDSGSKLVEQAGATMTEVVASVRRVTDIVGEISSASQEQSDGIEQVNRAIAQMDESTQQNAALVEQAAAAAQSLQDQAHTLTEVVSIFKLDSANGGDVSPRNNTRPAVASAMNTASVRKTQPAASAARKPVAKLPAAASVPVVTRQPKLPAATSDDDWEQF</sequence>
<dbReference type="PANTHER" id="PTHR43531:SF14">
    <property type="entry name" value="METHYL-ACCEPTING CHEMOTAXIS PROTEIN I-RELATED"/>
    <property type="match status" value="1"/>
</dbReference>
<keyword evidence="3" id="KW-0807">Transducer</keyword>
<dbReference type="PROSITE" id="PS50111">
    <property type="entry name" value="CHEMOTAXIS_TRANSDUC_2"/>
    <property type="match status" value="1"/>
</dbReference>
<evidence type="ECO:0000313" key="9">
    <source>
        <dbReference type="EMBL" id="MFL9878679.1"/>
    </source>
</evidence>
<dbReference type="RefSeq" id="WP_408167677.1">
    <property type="nucleotide sequence ID" value="NZ_JAQQFR010000005.1"/>
</dbReference>
<dbReference type="Pfam" id="PF00015">
    <property type="entry name" value="MCPsignal"/>
    <property type="match status" value="1"/>
</dbReference>
<dbReference type="Proteomes" id="UP001629214">
    <property type="component" value="Unassembled WGS sequence"/>
</dbReference>